<dbReference type="InterPro" id="IPR000835">
    <property type="entry name" value="HTH_MarR-typ"/>
</dbReference>
<evidence type="ECO:0000259" key="1">
    <source>
        <dbReference type="PROSITE" id="PS50995"/>
    </source>
</evidence>
<dbReference type="PROSITE" id="PS50995">
    <property type="entry name" value="HTH_MARR_2"/>
    <property type="match status" value="1"/>
</dbReference>
<comment type="caution">
    <text evidence="2">The sequence shown here is derived from an EMBL/GenBank/DDBJ whole genome shotgun (WGS) entry which is preliminary data.</text>
</comment>
<dbReference type="EMBL" id="JACHLX010000002">
    <property type="protein sequence ID" value="MBB5816736.1"/>
    <property type="molecule type" value="Genomic_DNA"/>
</dbReference>
<name>A0AA89Q9G6_STRCU</name>
<gene>
    <name evidence="2" type="ORF">HNR72_007858</name>
</gene>
<evidence type="ECO:0000313" key="3">
    <source>
        <dbReference type="Proteomes" id="UP000579531"/>
    </source>
</evidence>
<dbReference type="GO" id="GO:0003677">
    <property type="term" value="F:DNA binding"/>
    <property type="evidence" value="ECO:0007669"/>
    <property type="project" value="UniProtKB-KW"/>
</dbReference>
<proteinExistence type="predicted"/>
<sequence length="119" mass="13172">MTELATQLGFSRSRVSRAVARQEFRGVLARSACPRDARAAHAAVTDQGTVLLGRLSGLYEVTVRDSLTRFHVRAEQLEVLVQHLQPLVDHVDRPLALSACTRRQRPATLDALPHSTGHR</sequence>
<organism evidence="2 3">
    <name type="scientific">Streptomyces collinus</name>
    <dbReference type="NCBI Taxonomy" id="42684"/>
    <lineage>
        <taxon>Bacteria</taxon>
        <taxon>Bacillati</taxon>
        <taxon>Actinomycetota</taxon>
        <taxon>Actinomycetes</taxon>
        <taxon>Kitasatosporales</taxon>
        <taxon>Streptomycetaceae</taxon>
        <taxon>Streptomyces</taxon>
    </lineage>
</organism>
<dbReference type="SUPFAM" id="SSF46785">
    <property type="entry name" value="Winged helix' DNA-binding domain"/>
    <property type="match status" value="1"/>
</dbReference>
<dbReference type="InterPro" id="IPR036390">
    <property type="entry name" value="WH_DNA-bd_sf"/>
</dbReference>
<keyword evidence="3" id="KW-1185">Reference proteome</keyword>
<protein>
    <submittedName>
        <fullName evidence="2">DNA-binding MarR family transcriptional regulator</fullName>
    </submittedName>
</protein>
<dbReference type="GeneID" id="93835985"/>
<dbReference type="Proteomes" id="UP000579531">
    <property type="component" value="Unassembled WGS sequence"/>
</dbReference>
<feature type="domain" description="HTH marR-type" evidence="1">
    <location>
        <begin position="1"/>
        <end position="89"/>
    </location>
</feature>
<keyword evidence="2" id="KW-0238">DNA-binding</keyword>
<dbReference type="AlphaFoldDB" id="A0AA89Q9G6"/>
<dbReference type="RefSeq" id="WP_184854750.1">
    <property type="nucleotide sequence ID" value="NZ_BAABFE010000013.1"/>
</dbReference>
<reference evidence="2 3" key="1">
    <citation type="submission" date="2020-08" db="EMBL/GenBank/DDBJ databases">
        <title>Sequencing the genomes of 1000 actinobacteria strains.</title>
        <authorList>
            <person name="Klenk H.-P."/>
        </authorList>
    </citation>
    <scope>NUCLEOTIDE SEQUENCE [LARGE SCALE GENOMIC DNA]</scope>
    <source>
        <strain evidence="2 3">DSM 40129</strain>
    </source>
</reference>
<dbReference type="Gene3D" id="1.10.10.10">
    <property type="entry name" value="Winged helix-like DNA-binding domain superfamily/Winged helix DNA-binding domain"/>
    <property type="match status" value="1"/>
</dbReference>
<dbReference type="InterPro" id="IPR036388">
    <property type="entry name" value="WH-like_DNA-bd_sf"/>
</dbReference>
<dbReference type="GO" id="GO:0003700">
    <property type="term" value="F:DNA-binding transcription factor activity"/>
    <property type="evidence" value="ECO:0007669"/>
    <property type="project" value="InterPro"/>
</dbReference>
<evidence type="ECO:0000313" key="2">
    <source>
        <dbReference type="EMBL" id="MBB5816736.1"/>
    </source>
</evidence>
<accession>A0AA89Q9G6</accession>